<evidence type="ECO:0000256" key="1">
    <source>
        <dbReference type="SAM" id="MobiDB-lite"/>
    </source>
</evidence>
<name>A0ABR2JTE5_9EUKA</name>
<accession>A0ABR2JTE5</accession>
<reference evidence="2 3" key="1">
    <citation type="submission" date="2024-04" db="EMBL/GenBank/DDBJ databases">
        <title>Tritrichomonas musculus Genome.</title>
        <authorList>
            <person name="Alves-Ferreira E."/>
            <person name="Grigg M."/>
            <person name="Lorenzi H."/>
            <person name="Galac M."/>
        </authorList>
    </citation>
    <scope>NUCLEOTIDE SEQUENCE [LARGE SCALE GENOMIC DNA]</scope>
    <source>
        <strain evidence="2 3">EAF2021</strain>
    </source>
</reference>
<gene>
    <name evidence="2" type="ORF">M9Y10_004466</name>
</gene>
<protein>
    <submittedName>
        <fullName evidence="2">Uncharacterized protein</fullName>
    </submittedName>
</protein>
<proteinExistence type="predicted"/>
<keyword evidence="3" id="KW-1185">Reference proteome</keyword>
<feature type="region of interest" description="Disordered" evidence="1">
    <location>
        <begin position="116"/>
        <end position="146"/>
    </location>
</feature>
<organism evidence="2 3">
    <name type="scientific">Tritrichomonas musculus</name>
    <dbReference type="NCBI Taxonomy" id="1915356"/>
    <lineage>
        <taxon>Eukaryota</taxon>
        <taxon>Metamonada</taxon>
        <taxon>Parabasalia</taxon>
        <taxon>Tritrichomonadida</taxon>
        <taxon>Tritrichomonadidae</taxon>
        <taxon>Tritrichomonas</taxon>
    </lineage>
</organism>
<comment type="caution">
    <text evidence="2">The sequence shown here is derived from an EMBL/GenBank/DDBJ whole genome shotgun (WGS) entry which is preliminary data.</text>
</comment>
<dbReference type="EMBL" id="JAPFFF010000010">
    <property type="protein sequence ID" value="KAK8881706.1"/>
    <property type="molecule type" value="Genomic_DNA"/>
</dbReference>
<dbReference type="Proteomes" id="UP001470230">
    <property type="component" value="Unassembled WGS sequence"/>
</dbReference>
<feature type="compositionally biased region" description="Polar residues" evidence="1">
    <location>
        <begin position="116"/>
        <end position="129"/>
    </location>
</feature>
<sequence>MNLEISSDELLWDQLKAHIQPAEVDSYARKIGLARISRNEDAFNERATLLQMQNSIHSDIAEEIEKKNPPLLNSYQRQRAINRAVSFLDSLRQMGHFVDPDNATDSQMLKYLKYTKTSRPNSQQSSKQKSCPEPLSARKQLDPNESITEVQSLIDDEYNRIQNDINAIRISLFSSCDELEDVKELVPPSTDSIEQFNKKLQTKEVVVRQMNNTARTSSSINRLRDSIHANRLWD</sequence>
<evidence type="ECO:0000313" key="2">
    <source>
        <dbReference type="EMBL" id="KAK8881706.1"/>
    </source>
</evidence>
<evidence type="ECO:0000313" key="3">
    <source>
        <dbReference type="Proteomes" id="UP001470230"/>
    </source>
</evidence>